<accession>A0ABW3ZMX0</accession>
<feature type="domain" description="YdhG-like" evidence="1">
    <location>
        <begin position="18"/>
        <end position="115"/>
    </location>
</feature>
<dbReference type="InterPro" id="IPR016786">
    <property type="entry name" value="YdeI_bac"/>
</dbReference>
<sequence length="195" mass="21817">MGGADPRIDRYLAKERPWRAELQAFRALLLSEGLTEALKWRAPCFMAHDRNVAILGGYSSGARMTFFKGVLLEDPDDLLHAPGPNSRFGRYVHATSAEEIARQEDAFRALIRQAVEIARRGDTVDPPPVELDLPQELIDALDGDDALRDAWEVLTPGRRRGYVLYFSGAKQSATRAARVERHRDAILAGRGLHDR</sequence>
<dbReference type="SUPFAM" id="SSF159888">
    <property type="entry name" value="YdhG-like"/>
    <property type="match status" value="1"/>
</dbReference>
<dbReference type="PIRSF" id="PIRSF021308">
    <property type="entry name" value="UCP021308"/>
    <property type="match status" value="1"/>
</dbReference>
<organism evidence="2 3">
    <name type="scientific">Litorisediminicola beolgyonensis</name>
    <dbReference type="NCBI Taxonomy" id="1173614"/>
    <lineage>
        <taxon>Bacteria</taxon>
        <taxon>Pseudomonadati</taxon>
        <taxon>Pseudomonadota</taxon>
        <taxon>Alphaproteobacteria</taxon>
        <taxon>Rhodobacterales</taxon>
        <taxon>Paracoccaceae</taxon>
        <taxon>Litorisediminicola</taxon>
    </lineage>
</organism>
<dbReference type="Pfam" id="PF08818">
    <property type="entry name" value="DUF1801"/>
    <property type="match status" value="1"/>
</dbReference>
<dbReference type="InterPro" id="IPR014922">
    <property type="entry name" value="YdhG-like"/>
</dbReference>
<name>A0ABW3ZMX0_9RHOB</name>
<evidence type="ECO:0000259" key="1">
    <source>
        <dbReference type="Pfam" id="PF08818"/>
    </source>
</evidence>
<dbReference type="EMBL" id="JBHTMU010000045">
    <property type="protein sequence ID" value="MFD1344323.1"/>
    <property type="molecule type" value="Genomic_DNA"/>
</dbReference>
<comment type="caution">
    <text evidence="2">The sequence shown here is derived from an EMBL/GenBank/DDBJ whole genome shotgun (WGS) entry which is preliminary data.</text>
</comment>
<reference evidence="3" key="1">
    <citation type="journal article" date="2019" name="Int. J. Syst. Evol. Microbiol.">
        <title>The Global Catalogue of Microorganisms (GCM) 10K type strain sequencing project: providing services to taxonomists for standard genome sequencing and annotation.</title>
        <authorList>
            <consortium name="The Broad Institute Genomics Platform"/>
            <consortium name="The Broad Institute Genome Sequencing Center for Infectious Disease"/>
            <person name="Wu L."/>
            <person name="Ma J."/>
        </authorList>
    </citation>
    <scope>NUCLEOTIDE SEQUENCE [LARGE SCALE GENOMIC DNA]</scope>
    <source>
        <strain evidence="3">CCUG 62953</strain>
    </source>
</reference>
<dbReference type="Proteomes" id="UP001597135">
    <property type="component" value="Unassembled WGS sequence"/>
</dbReference>
<protein>
    <submittedName>
        <fullName evidence="2">YdeI family protein</fullName>
    </submittedName>
</protein>
<evidence type="ECO:0000313" key="2">
    <source>
        <dbReference type="EMBL" id="MFD1344323.1"/>
    </source>
</evidence>
<keyword evidence="3" id="KW-1185">Reference proteome</keyword>
<gene>
    <name evidence="2" type="ORF">ACFQ4E_17975</name>
</gene>
<dbReference type="Pfam" id="PF13376">
    <property type="entry name" value="OmdA"/>
    <property type="match status" value="1"/>
</dbReference>
<dbReference type="RefSeq" id="WP_386805906.1">
    <property type="nucleotide sequence ID" value="NZ_JBHTMU010000045.1"/>
</dbReference>
<proteinExistence type="predicted"/>
<evidence type="ECO:0000313" key="3">
    <source>
        <dbReference type="Proteomes" id="UP001597135"/>
    </source>
</evidence>